<accession>A0ABR9W5W0</accession>
<reference evidence="3" key="1">
    <citation type="submission" date="2023-07" db="EMBL/GenBank/DDBJ databases">
        <title>Dyadobacter sp. nov 'subterranea' isolated from contaminted grondwater.</title>
        <authorList>
            <person name="Szabo I."/>
            <person name="Al-Omari J."/>
            <person name="Szerdahelyi S.G."/>
            <person name="Rado J."/>
        </authorList>
    </citation>
    <scope>NUCLEOTIDE SEQUENCE [LARGE SCALE GENOMIC DNA]</scope>
    <source>
        <strain evidence="3">UP-52</strain>
    </source>
</reference>
<dbReference type="EMBL" id="JACYGY010000001">
    <property type="protein sequence ID" value="MBE9460844.1"/>
    <property type="molecule type" value="Genomic_DNA"/>
</dbReference>
<evidence type="ECO:0000313" key="2">
    <source>
        <dbReference type="EMBL" id="MBE9460844.1"/>
    </source>
</evidence>
<protein>
    <submittedName>
        <fullName evidence="2">Uncharacterized protein</fullName>
    </submittedName>
</protein>
<comment type="caution">
    <text evidence="2">The sequence shown here is derived from an EMBL/GenBank/DDBJ whole genome shotgun (WGS) entry which is preliminary data.</text>
</comment>
<evidence type="ECO:0000313" key="3">
    <source>
        <dbReference type="Proteomes" id="UP000634134"/>
    </source>
</evidence>
<feature type="chain" id="PRO_5045086654" evidence="1">
    <location>
        <begin position="21"/>
        <end position="167"/>
    </location>
</feature>
<gene>
    <name evidence="2" type="ORF">IEE83_03020</name>
</gene>
<dbReference type="Proteomes" id="UP000634134">
    <property type="component" value="Unassembled WGS sequence"/>
</dbReference>
<feature type="signal peptide" evidence="1">
    <location>
        <begin position="1"/>
        <end position="20"/>
    </location>
</feature>
<name>A0ABR9W5W0_9BACT</name>
<keyword evidence="1" id="KW-0732">Signal</keyword>
<sequence length="167" mass="18719">MKKYLIVLIMCCISTQFVFAQDLIVKHDGAKLNVKVNYVTESIIVYTDPANSHSDKLGKAEVEKIVYKSGRIEPISDKIEVHGKKDWEKIVVTSNPLSVIGLIKKGEIHVKSVHQIHGISNIESKDVEKMKKQAAEMGAHVIVLKGYDARQESIKNNDQVVIAYGYE</sequence>
<keyword evidence="3" id="KW-1185">Reference proteome</keyword>
<organism evidence="2 3">
    <name type="scientific">Dyadobacter subterraneus</name>
    <dbReference type="NCBI Taxonomy" id="2773304"/>
    <lineage>
        <taxon>Bacteria</taxon>
        <taxon>Pseudomonadati</taxon>
        <taxon>Bacteroidota</taxon>
        <taxon>Cytophagia</taxon>
        <taxon>Cytophagales</taxon>
        <taxon>Spirosomataceae</taxon>
        <taxon>Dyadobacter</taxon>
    </lineage>
</organism>
<proteinExistence type="predicted"/>
<evidence type="ECO:0000256" key="1">
    <source>
        <dbReference type="SAM" id="SignalP"/>
    </source>
</evidence>
<dbReference type="RefSeq" id="WP_194119141.1">
    <property type="nucleotide sequence ID" value="NZ_JACYGY010000001.1"/>
</dbReference>